<dbReference type="Proteomes" id="UP000253303">
    <property type="component" value="Unassembled WGS sequence"/>
</dbReference>
<dbReference type="EMBL" id="QMEY01000020">
    <property type="protein sequence ID" value="RBQ15801.1"/>
    <property type="molecule type" value="Genomic_DNA"/>
</dbReference>
<proteinExistence type="predicted"/>
<organism evidence="2 3">
    <name type="scientific">Spongiactinospora rosea</name>
    <dbReference type="NCBI Taxonomy" id="2248750"/>
    <lineage>
        <taxon>Bacteria</taxon>
        <taxon>Bacillati</taxon>
        <taxon>Actinomycetota</taxon>
        <taxon>Actinomycetes</taxon>
        <taxon>Streptosporangiales</taxon>
        <taxon>Streptosporangiaceae</taxon>
        <taxon>Spongiactinospora</taxon>
    </lineage>
</organism>
<evidence type="ECO:0000313" key="2">
    <source>
        <dbReference type="EMBL" id="RBQ15801.1"/>
    </source>
</evidence>
<protein>
    <recommendedName>
        <fullName evidence="4">Transposase</fullName>
    </recommendedName>
</protein>
<keyword evidence="3" id="KW-1185">Reference proteome</keyword>
<sequence length="67" mass="7570">MAGLRWSIEECFQAGKNETSVDHYQARLYPTGYRYMTLTMLALTFLTVTRASLLSESDSPWAALHPA</sequence>
<feature type="transmembrane region" description="Helical" evidence="1">
    <location>
        <begin position="35"/>
        <end position="53"/>
    </location>
</feature>
<evidence type="ECO:0008006" key="4">
    <source>
        <dbReference type="Google" id="ProtNLM"/>
    </source>
</evidence>
<accession>A0A366LPH8</accession>
<keyword evidence="1" id="KW-0472">Membrane</keyword>
<keyword evidence="1" id="KW-1133">Transmembrane helix</keyword>
<comment type="caution">
    <text evidence="2">The sequence shown here is derived from an EMBL/GenBank/DDBJ whole genome shotgun (WGS) entry which is preliminary data.</text>
</comment>
<keyword evidence="1" id="KW-0812">Transmembrane</keyword>
<name>A0A366LPH8_9ACTN</name>
<reference evidence="2 3" key="1">
    <citation type="submission" date="2018-06" db="EMBL/GenBank/DDBJ databases">
        <title>Sphaerisporangium craniellae sp. nov., isolated from a marine sponge in the South China Sea.</title>
        <authorList>
            <person name="Li L."/>
        </authorList>
    </citation>
    <scope>NUCLEOTIDE SEQUENCE [LARGE SCALE GENOMIC DNA]</scope>
    <source>
        <strain evidence="2 3">LHW63015</strain>
    </source>
</reference>
<dbReference type="AlphaFoldDB" id="A0A366LPH8"/>
<gene>
    <name evidence="2" type="ORF">DP939_32810</name>
</gene>
<evidence type="ECO:0000313" key="3">
    <source>
        <dbReference type="Proteomes" id="UP000253303"/>
    </source>
</evidence>
<evidence type="ECO:0000256" key="1">
    <source>
        <dbReference type="SAM" id="Phobius"/>
    </source>
</evidence>